<evidence type="ECO:0000256" key="1">
    <source>
        <dbReference type="SAM" id="MobiDB-lite"/>
    </source>
</evidence>
<proteinExistence type="predicted"/>
<name>A0A4Y2N115_ARAVE</name>
<reference evidence="2 3" key="1">
    <citation type="journal article" date="2019" name="Sci. Rep.">
        <title>Orb-weaving spider Araneus ventricosus genome elucidates the spidroin gene catalogue.</title>
        <authorList>
            <person name="Kono N."/>
            <person name="Nakamura H."/>
            <person name="Ohtoshi R."/>
            <person name="Moran D.A.P."/>
            <person name="Shinohara A."/>
            <person name="Yoshida Y."/>
            <person name="Fujiwara M."/>
            <person name="Mori M."/>
            <person name="Tomita M."/>
            <person name="Arakawa K."/>
        </authorList>
    </citation>
    <scope>NUCLEOTIDE SEQUENCE [LARGE SCALE GENOMIC DNA]</scope>
</reference>
<organism evidence="2 3">
    <name type="scientific">Araneus ventricosus</name>
    <name type="common">Orbweaver spider</name>
    <name type="synonym">Epeira ventricosa</name>
    <dbReference type="NCBI Taxonomy" id="182803"/>
    <lineage>
        <taxon>Eukaryota</taxon>
        <taxon>Metazoa</taxon>
        <taxon>Ecdysozoa</taxon>
        <taxon>Arthropoda</taxon>
        <taxon>Chelicerata</taxon>
        <taxon>Arachnida</taxon>
        <taxon>Araneae</taxon>
        <taxon>Araneomorphae</taxon>
        <taxon>Entelegynae</taxon>
        <taxon>Araneoidea</taxon>
        <taxon>Araneidae</taxon>
        <taxon>Araneus</taxon>
    </lineage>
</organism>
<protein>
    <submittedName>
        <fullName evidence="2">Uncharacterized protein</fullName>
    </submittedName>
</protein>
<accession>A0A4Y2N115</accession>
<gene>
    <name evidence="2" type="ORF">AVEN_199073_1</name>
</gene>
<dbReference type="Proteomes" id="UP000499080">
    <property type="component" value="Unassembled WGS sequence"/>
</dbReference>
<sequence length="166" mass="18561">MMLASSPCFLVISVSLREISSPRYSTCGFSLRVATSPQLKASSLSRNICLAVSCVCKRHLFCSCSNVKLCTVLVCVSIDSTSLEIAHLLESSSETHQLMIRDITCFEYETILLDISVFRIFMKNYVEHLTIPIHTKAVSENNPSETDASSSISKLKSPETYFRYKE</sequence>
<evidence type="ECO:0000313" key="2">
    <source>
        <dbReference type="EMBL" id="GBN31817.1"/>
    </source>
</evidence>
<evidence type="ECO:0000313" key="3">
    <source>
        <dbReference type="Proteomes" id="UP000499080"/>
    </source>
</evidence>
<comment type="caution">
    <text evidence="2">The sequence shown here is derived from an EMBL/GenBank/DDBJ whole genome shotgun (WGS) entry which is preliminary data.</text>
</comment>
<dbReference type="EMBL" id="BGPR01008138">
    <property type="protein sequence ID" value="GBN31817.1"/>
    <property type="molecule type" value="Genomic_DNA"/>
</dbReference>
<feature type="compositionally biased region" description="Polar residues" evidence="1">
    <location>
        <begin position="140"/>
        <end position="154"/>
    </location>
</feature>
<feature type="region of interest" description="Disordered" evidence="1">
    <location>
        <begin position="140"/>
        <end position="166"/>
    </location>
</feature>
<keyword evidence="3" id="KW-1185">Reference proteome</keyword>
<dbReference type="AlphaFoldDB" id="A0A4Y2N115"/>